<dbReference type="InterPro" id="IPR010982">
    <property type="entry name" value="Lambda_DNA-bd_dom_sf"/>
</dbReference>
<dbReference type="Gene3D" id="1.10.260.40">
    <property type="entry name" value="lambda repressor-like DNA-binding domains"/>
    <property type="match status" value="1"/>
</dbReference>
<dbReference type="SMART" id="SM00530">
    <property type="entry name" value="HTH_XRE"/>
    <property type="match status" value="1"/>
</dbReference>
<dbReference type="EMBL" id="LN853373">
    <property type="protein sequence ID" value="CRY95763.1"/>
    <property type="molecule type" value="Genomic_DNA"/>
</dbReference>
<sequence>MEAKKFYTLEEIEDKYIGEKGTPKRDAYEEELNSFLIGEAIKQARQSKNLTQEELGNLIGVQRAQISRIENGKNLTFSTIARVFKAMGISAKLEIGSMGKVALW</sequence>
<protein>
    <recommendedName>
        <fullName evidence="2">HTH cro/C1-type domain-containing protein</fullName>
    </recommendedName>
</protein>
<proteinExistence type="predicted"/>
<geneLocation type="plasmid" evidence="3">
    <name>pRGFK0764</name>
</geneLocation>
<reference evidence="3" key="2">
    <citation type="submission" date="2015-07" db="EMBL/GenBank/DDBJ databases">
        <title>Plasmids, circular viruses and viroids from rat gut.</title>
        <authorList>
            <person name="Jorgensen T.J."/>
            <person name="Hansen M.A."/>
            <person name="Xu Z."/>
            <person name="Tabak M.A."/>
            <person name="Sorensen S.J."/>
            <person name="Hansen L.H."/>
        </authorList>
    </citation>
    <scope>NUCLEOTIDE SEQUENCE</scope>
    <source>
        <plasmid evidence="3">pRGFK0764</plasmid>
    </source>
</reference>
<dbReference type="AlphaFoldDB" id="A0A0H5Q1L0"/>
<evidence type="ECO:0000259" key="2">
    <source>
        <dbReference type="PROSITE" id="PS50943"/>
    </source>
</evidence>
<dbReference type="InterPro" id="IPR001387">
    <property type="entry name" value="Cro/C1-type_HTH"/>
</dbReference>
<reference evidence="3" key="1">
    <citation type="submission" date="2015-06" db="EMBL/GenBank/DDBJ databases">
        <authorList>
            <person name="Joergensen T."/>
        </authorList>
    </citation>
    <scope>NUCLEOTIDE SEQUENCE</scope>
    <source>
        <plasmid evidence="3">pRGFK0764</plasmid>
    </source>
</reference>
<evidence type="ECO:0000313" key="3">
    <source>
        <dbReference type="EMBL" id="CRY95763.1"/>
    </source>
</evidence>
<dbReference type="PANTHER" id="PTHR46558:SF11">
    <property type="entry name" value="HTH-TYPE TRANSCRIPTIONAL REGULATOR XRE"/>
    <property type="match status" value="1"/>
</dbReference>
<dbReference type="SUPFAM" id="SSF47413">
    <property type="entry name" value="lambda repressor-like DNA-binding domains"/>
    <property type="match status" value="1"/>
</dbReference>
<keyword evidence="3" id="KW-0614">Plasmid</keyword>
<keyword evidence="1" id="KW-0238">DNA-binding</keyword>
<accession>A0A0H5Q1L0</accession>
<dbReference type="GO" id="GO:0003677">
    <property type="term" value="F:DNA binding"/>
    <property type="evidence" value="ECO:0007669"/>
    <property type="project" value="UniProtKB-KW"/>
</dbReference>
<dbReference type="Pfam" id="PF01381">
    <property type="entry name" value="HTH_3"/>
    <property type="match status" value="1"/>
</dbReference>
<dbReference type="PANTHER" id="PTHR46558">
    <property type="entry name" value="TRACRIPTIONAL REGULATORY PROTEIN-RELATED-RELATED"/>
    <property type="match status" value="1"/>
</dbReference>
<dbReference type="PROSITE" id="PS50943">
    <property type="entry name" value="HTH_CROC1"/>
    <property type="match status" value="1"/>
</dbReference>
<organism evidence="3">
    <name type="scientific">uncultured prokaryote</name>
    <dbReference type="NCBI Taxonomy" id="198431"/>
    <lineage>
        <taxon>unclassified sequences</taxon>
        <taxon>environmental samples</taxon>
    </lineage>
</organism>
<feature type="domain" description="HTH cro/C1-type" evidence="2">
    <location>
        <begin position="41"/>
        <end position="95"/>
    </location>
</feature>
<name>A0A0H5Q1L0_9ZZZZ</name>
<dbReference type="CDD" id="cd00093">
    <property type="entry name" value="HTH_XRE"/>
    <property type="match status" value="1"/>
</dbReference>
<evidence type="ECO:0000256" key="1">
    <source>
        <dbReference type="ARBA" id="ARBA00023125"/>
    </source>
</evidence>